<reference evidence="2" key="1">
    <citation type="submission" date="2017-09" db="EMBL/GenBank/DDBJ databases">
        <title>Depth-based differentiation of microbial function through sediment-hosted aquifers and enrichment of novel symbionts in the deep terrestrial subsurface.</title>
        <authorList>
            <person name="Probst A.J."/>
            <person name="Ladd B."/>
            <person name="Jarett J.K."/>
            <person name="Geller-Mcgrath D.E."/>
            <person name="Sieber C.M.K."/>
            <person name="Emerson J.B."/>
            <person name="Anantharaman K."/>
            <person name="Thomas B.C."/>
            <person name="Malmstrom R."/>
            <person name="Stieglmeier M."/>
            <person name="Klingl A."/>
            <person name="Woyke T."/>
            <person name="Ryan C.M."/>
            <person name="Banfield J.F."/>
        </authorList>
    </citation>
    <scope>NUCLEOTIDE SEQUENCE [LARGE SCALE GENOMIC DNA]</scope>
</reference>
<dbReference type="NCBIfam" id="TIGR02436">
    <property type="entry name" value="four helix bundle protein"/>
    <property type="match status" value="1"/>
</dbReference>
<dbReference type="Pfam" id="PF05635">
    <property type="entry name" value="23S_rRNA_IVP"/>
    <property type="match status" value="1"/>
</dbReference>
<dbReference type="AlphaFoldDB" id="A0A2M7AN06"/>
<protein>
    <recommendedName>
        <fullName evidence="3">Four helix bundle protein</fullName>
    </recommendedName>
</protein>
<dbReference type="Gene3D" id="1.20.1440.60">
    <property type="entry name" value="23S rRNA-intervening sequence"/>
    <property type="match status" value="1"/>
</dbReference>
<dbReference type="CDD" id="cd16377">
    <property type="entry name" value="23S_rRNA_IVP_like"/>
    <property type="match status" value="1"/>
</dbReference>
<name>A0A2M7AN06_UNCKA</name>
<evidence type="ECO:0000313" key="1">
    <source>
        <dbReference type="EMBL" id="PIU68776.1"/>
    </source>
</evidence>
<dbReference type="PANTHER" id="PTHR38471">
    <property type="entry name" value="FOUR HELIX BUNDLE PROTEIN"/>
    <property type="match status" value="1"/>
</dbReference>
<evidence type="ECO:0008006" key="3">
    <source>
        <dbReference type="Google" id="ProtNLM"/>
    </source>
</evidence>
<evidence type="ECO:0000313" key="2">
    <source>
        <dbReference type="Proteomes" id="UP000229916"/>
    </source>
</evidence>
<dbReference type="InterPro" id="IPR012657">
    <property type="entry name" value="23S_rRNA-intervening_sequence"/>
</dbReference>
<accession>A0A2M7AN06</accession>
<dbReference type="EMBL" id="PEWD01000055">
    <property type="protein sequence ID" value="PIU68776.1"/>
    <property type="molecule type" value="Genomic_DNA"/>
</dbReference>
<gene>
    <name evidence="1" type="ORF">COS81_02645</name>
</gene>
<dbReference type="PANTHER" id="PTHR38471:SF2">
    <property type="entry name" value="FOUR HELIX BUNDLE PROTEIN"/>
    <property type="match status" value="1"/>
</dbReference>
<dbReference type="Proteomes" id="UP000229916">
    <property type="component" value="Unassembled WGS sequence"/>
</dbReference>
<dbReference type="SUPFAM" id="SSF158446">
    <property type="entry name" value="IVS-encoded protein-like"/>
    <property type="match status" value="1"/>
</dbReference>
<organism evidence="1 2">
    <name type="scientific">candidate division WWE3 bacterium CG06_land_8_20_14_3_00_42_16</name>
    <dbReference type="NCBI Taxonomy" id="1975083"/>
    <lineage>
        <taxon>Bacteria</taxon>
        <taxon>Katanobacteria</taxon>
    </lineage>
</organism>
<sequence length="118" mass="13544">MAFRFRNFTIYQEAKQFINNVFNITVNFPLNQRFELTTQINRTALSIILNIAEGSDKNSDKEFAKFLRISLGSLNELVAGFDFAKDQGLIKDKEFNNILEKATVLSRKLAAFIKTLCK</sequence>
<proteinExistence type="predicted"/>
<dbReference type="InterPro" id="IPR036583">
    <property type="entry name" value="23S_rRNA_IVS_sf"/>
</dbReference>
<comment type="caution">
    <text evidence="1">The sequence shown here is derived from an EMBL/GenBank/DDBJ whole genome shotgun (WGS) entry which is preliminary data.</text>
</comment>